<evidence type="ECO:0000259" key="1">
    <source>
        <dbReference type="Pfam" id="PF12770"/>
    </source>
</evidence>
<sequence length="432" mass="46475">MRAVDAGDTYLSWRWLDRPERCECAVVPADPLERALDLLRAALPARLTGESGGQGVERALTGAFADRDGELRVVEALTAAVLPIALSVQIGQRARDGERICVRLTPSVRLSSVPWDLLIVDGLHRMLDVAEVVYEPPAAVHAGRANRPSEWSAVAHRPALVLIDPQTPAGAEIHNLGPVLGPGDHADFRDLVASYVTTGRIPASERGRCIGARVSRRDLATALRSERSRLFYFGHVSAAVDEPGSAALHIHDTRNTWGMAQPLARTDADGNPMPSAGDHRPLAAVDLLLGTLAGDSAAHRVYGHTEPQPGARLWPMPPRVALIACEGGVDYRSAETFGLVVAMVNAGAALVTTTRWTLPTNRAFAEFGPGTAAKPTTELGLRVDRAHEGLDPVGDLRAWQRRCLQRWQAVGDIADSPLVWASLSHTVAPWRP</sequence>
<comment type="caution">
    <text evidence="2">The sequence shown here is derived from an EMBL/GenBank/DDBJ whole genome shotgun (WGS) entry which is preliminary data.</text>
</comment>
<proteinExistence type="predicted"/>
<accession>A0ABQ6YI58</accession>
<evidence type="ECO:0000313" key="2">
    <source>
        <dbReference type="EMBL" id="KAF0845270.1"/>
    </source>
</evidence>
<keyword evidence="3" id="KW-1185">Reference proteome</keyword>
<gene>
    <name evidence="2" type="ORF">FNL39_10878</name>
</gene>
<dbReference type="EMBL" id="VMSD01000008">
    <property type="protein sequence ID" value="KAF0845270.1"/>
    <property type="molecule type" value="Genomic_DNA"/>
</dbReference>
<evidence type="ECO:0000313" key="3">
    <source>
        <dbReference type="Proteomes" id="UP000798951"/>
    </source>
</evidence>
<reference evidence="2 3" key="1">
    <citation type="submission" date="2019-07" db="EMBL/GenBank/DDBJ databases">
        <title>Genomic Encyclopedia of Type Strains, Phase IV (KMG-IV): sequencing the most valuable type-strain genomes for metagenomic binning, comparative biology and taxonomic classification.</title>
        <authorList>
            <person name="Goeker M."/>
        </authorList>
    </citation>
    <scope>NUCLEOTIDE SEQUENCE [LARGE SCALE GENOMIC DNA]</scope>
    <source>
        <strain evidence="2 3">DSM 44831</strain>
    </source>
</reference>
<feature type="domain" description="CHAT" evidence="1">
    <location>
        <begin position="74"/>
        <end position="361"/>
    </location>
</feature>
<dbReference type="Proteomes" id="UP000798951">
    <property type="component" value="Unassembled WGS sequence"/>
</dbReference>
<organism evidence="2 3">
    <name type="scientific">Nocardia caishijiensis</name>
    <dbReference type="NCBI Taxonomy" id="184756"/>
    <lineage>
        <taxon>Bacteria</taxon>
        <taxon>Bacillati</taxon>
        <taxon>Actinomycetota</taxon>
        <taxon>Actinomycetes</taxon>
        <taxon>Mycobacteriales</taxon>
        <taxon>Nocardiaceae</taxon>
        <taxon>Nocardia</taxon>
    </lineage>
</organism>
<name>A0ABQ6YI58_9NOCA</name>
<dbReference type="Pfam" id="PF12770">
    <property type="entry name" value="CHAT"/>
    <property type="match status" value="1"/>
</dbReference>
<protein>
    <recommendedName>
        <fullName evidence="1">CHAT domain-containing protein</fullName>
    </recommendedName>
</protein>
<dbReference type="InterPro" id="IPR024983">
    <property type="entry name" value="CHAT_dom"/>
</dbReference>